<proteinExistence type="predicted"/>
<evidence type="ECO:0000313" key="1">
    <source>
        <dbReference type="EMBL" id="KKL56950.1"/>
    </source>
</evidence>
<accession>A0A0F9FI76</accession>
<name>A0A0F9FI76_9ZZZZ</name>
<evidence type="ECO:0008006" key="2">
    <source>
        <dbReference type="Google" id="ProtNLM"/>
    </source>
</evidence>
<sequence>MKTCSKCGLEKDESEFNKDRSRKDGLQCWCRECQKPIIQKWGREHPKKNREKVAKYKKKNPDVVLAHNTVNNAIRAGTLVRKSCEVKDCDVIGQAHHDDYSKPLDVRWLCIEHHSKLEKRRCV</sequence>
<organism evidence="1">
    <name type="scientific">marine sediment metagenome</name>
    <dbReference type="NCBI Taxonomy" id="412755"/>
    <lineage>
        <taxon>unclassified sequences</taxon>
        <taxon>metagenomes</taxon>
        <taxon>ecological metagenomes</taxon>
    </lineage>
</organism>
<protein>
    <recommendedName>
        <fullName evidence="2">HNH endonuclease</fullName>
    </recommendedName>
</protein>
<dbReference type="AlphaFoldDB" id="A0A0F9FI76"/>
<reference evidence="1" key="1">
    <citation type="journal article" date="2015" name="Nature">
        <title>Complex archaea that bridge the gap between prokaryotes and eukaryotes.</title>
        <authorList>
            <person name="Spang A."/>
            <person name="Saw J.H."/>
            <person name="Jorgensen S.L."/>
            <person name="Zaremba-Niedzwiedzka K."/>
            <person name="Martijn J."/>
            <person name="Lind A.E."/>
            <person name="van Eijk R."/>
            <person name="Schleper C."/>
            <person name="Guy L."/>
            <person name="Ettema T.J."/>
        </authorList>
    </citation>
    <scope>NUCLEOTIDE SEQUENCE</scope>
</reference>
<gene>
    <name evidence="1" type="ORF">LCGC14_2240310</name>
</gene>
<dbReference type="EMBL" id="LAZR01030326">
    <property type="protein sequence ID" value="KKL56950.1"/>
    <property type="molecule type" value="Genomic_DNA"/>
</dbReference>
<comment type="caution">
    <text evidence="1">The sequence shown here is derived from an EMBL/GenBank/DDBJ whole genome shotgun (WGS) entry which is preliminary data.</text>
</comment>